<sequence>MRTEKKWIISTLNRSRLFEIFPSSDGKPKLYGMEAELIKTIMAKIGVDYEIVTPQDGQYGIQLSSGNWTGVMGMLYKGEADIGIANLGIFEDRFRAVDFSSSYISDGLYFSYVKSANREQLFSFLRMFDFSTWMCFLASFLLASVVILIILKDQETIFSIMLYLFGSFLGQTLMFHRQINEWKVIFLSWMLFAFIMSSVYSGALSSFLVLPSEGKSVETFRELSEAVAKGSHRAYTLKGTNHASFLRHYPEHYLQSLGKMIEENDWHITADEMTQDPLKNKYSPDGKPKIDAVLGAKYIFKMLYEVGDFKSKVFISNDRCSSGSIGIAFRKGFCCASEVNKYISRILQAGIFDKFLKDESLKYWFSLSNEERNVVEIAEDRTLTIRDFTDAFLLFSAGLLVSCSVFVIEFFSPCFKRWYIRLRHRKFWLNFFLKSKK</sequence>
<dbReference type="SUPFAM" id="SSF53850">
    <property type="entry name" value="Periplasmic binding protein-like II"/>
    <property type="match status" value="1"/>
</dbReference>
<evidence type="ECO:0000259" key="14">
    <source>
        <dbReference type="SMART" id="SM00918"/>
    </source>
</evidence>
<comment type="caution">
    <text evidence="15">The sequence shown here is derived from an EMBL/GenBank/DDBJ whole genome shotgun (WGS) entry which is preliminary data.</text>
</comment>
<accession>A0A8X6K9V6</accession>
<feature type="transmembrane region" description="Helical" evidence="13">
    <location>
        <begin position="391"/>
        <end position="415"/>
    </location>
</feature>
<evidence type="ECO:0000256" key="10">
    <source>
        <dbReference type="ARBA" id="ARBA00023180"/>
    </source>
</evidence>
<comment type="similarity">
    <text evidence="2">Belongs to the glutamate-gated ion channel (TC 1.A.10.1) family.</text>
</comment>
<keyword evidence="8 13" id="KW-0472">Membrane</keyword>
<dbReference type="PANTHER" id="PTHR42643:SF39">
    <property type="entry name" value="IONOTROPIC RECEPTOR 56A-RELATED"/>
    <property type="match status" value="1"/>
</dbReference>
<evidence type="ECO:0000256" key="3">
    <source>
        <dbReference type="ARBA" id="ARBA00022448"/>
    </source>
</evidence>
<keyword evidence="3" id="KW-0813">Transport</keyword>
<feature type="transmembrane region" description="Helical" evidence="13">
    <location>
        <begin position="157"/>
        <end position="175"/>
    </location>
</feature>
<comment type="subcellular location">
    <subcellularLocation>
        <location evidence="1">Cell membrane</location>
        <topology evidence="1">Multi-pass membrane protein</topology>
    </subcellularLocation>
</comment>
<dbReference type="Gene3D" id="3.40.190.10">
    <property type="entry name" value="Periplasmic binding protein-like II"/>
    <property type="match status" value="1"/>
</dbReference>
<dbReference type="GO" id="GO:0015276">
    <property type="term" value="F:ligand-gated monoatomic ion channel activity"/>
    <property type="evidence" value="ECO:0007669"/>
    <property type="project" value="InterPro"/>
</dbReference>
<dbReference type="InterPro" id="IPR052192">
    <property type="entry name" value="Insect_Ionotropic_Sensory_Rcpt"/>
</dbReference>
<dbReference type="PANTHER" id="PTHR42643">
    <property type="entry name" value="IONOTROPIC RECEPTOR 20A-RELATED"/>
    <property type="match status" value="1"/>
</dbReference>
<evidence type="ECO:0000256" key="7">
    <source>
        <dbReference type="ARBA" id="ARBA00023065"/>
    </source>
</evidence>
<evidence type="ECO:0000256" key="1">
    <source>
        <dbReference type="ARBA" id="ARBA00004651"/>
    </source>
</evidence>
<evidence type="ECO:0000256" key="5">
    <source>
        <dbReference type="ARBA" id="ARBA00022692"/>
    </source>
</evidence>
<evidence type="ECO:0000256" key="13">
    <source>
        <dbReference type="SAM" id="Phobius"/>
    </source>
</evidence>
<dbReference type="Proteomes" id="UP000887116">
    <property type="component" value="Unassembled WGS sequence"/>
</dbReference>
<feature type="transmembrane region" description="Helical" evidence="13">
    <location>
        <begin position="130"/>
        <end position="151"/>
    </location>
</feature>
<gene>
    <name evidence="15" type="primary">AVEN_273926_1</name>
    <name evidence="15" type="ORF">TNCT_535131</name>
</gene>
<protein>
    <submittedName>
        <fullName evidence="15">Lig_chan-Glu_bd domain-containing protein</fullName>
    </submittedName>
</protein>
<name>A0A8X6K9V6_TRICU</name>
<evidence type="ECO:0000313" key="16">
    <source>
        <dbReference type="Proteomes" id="UP000887116"/>
    </source>
</evidence>
<dbReference type="GO" id="GO:0005886">
    <property type="term" value="C:plasma membrane"/>
    <property type="evidence" value="ECO:0007669"/>
    <property type="project" value="UniProtKB-SubCell"/>
</dbReference>
<keyword evidence="10" id="KW-0325">Glycoprotein</keyword>
<evidence type="ECO:0000256" key="12">
    <source>
        <dbReference type="ARBA" id="ARBA00023303"/>
    </source>
</evidence>
<dbReference type="InterPro" id="IPR019594">
    <property type="entry name" value="Glu/Gly-bd"/>
</dbReference>
<evidence type="ECO:0000256" key="8">
    <source>
        <dbReference type="ARBA" id="ARBA00023136"/>
    </source>
</evidence>
<evidence type="ECO:0000256" key="4">
    <source>
        <dbReference type="ARBA" id="ARBA00022475"/>
    </source>
</evidence>
<dbReference type="GO" id="GO:0050906">
    <property type="term" value="P:detection of stimulus involved in sensory perception"/>
    <property type="evidence" value="ECO:0007669"/>
    <property type="project" value="UniProtKB-ARBA"/>
</dbReference>
<dbReference type="EMBL" id="BMAO01020321">
    <property type="protein sequence ID" value="GFQ66541.1"/>
    <property type="molecule type" value="Genomic_DNA"/>
</dbReference>
<evidence type="ECO:0000256" key="9">
    <source>
        <dbReference type="ARBA" id="ARBA00023170"/>
    </source>
</evidence>
<evidence type="ECO:0000313" key="15">
    <source>
        <dbReference type="EMBL" id="GFQ66541.1"/>
    </source>
</evidence>
<proteinExistence type="inferred from homology"/>
<dbReference type="Pfam" id="PF00060">
    <property type="entry name" value="Lig_chan"/>
    <property type="match status" value="1"/>
</dbReference>
<dbReference type="SMART" id="SM00918">
    <property type="entry name" value="Lig_chan-Glu_bd"/>
    <property type="match status" value="1"/>
</dbReference>
<keyword evidence="7" id="KW-0406">Ion transport</keyword>
<keyword evidence="16" id="KW-1185">Reference proteome</keyword>
<keyword evidence="12" id="KW-0407">Ion channel</keyword>
<reference evidence="15" key="1">
    <citation type="submission" date="2020-07" db="EMBL/GenBank/DDBJ databases">
        <title>Multicomponent nature underlies the extraordinary mechanical properties of spider dragline silk.</title>
        <authorList>
            <person name="Kono N."/>
            <person name="Nakamura H."/>
            <person name="Mori M."/>
            <person name="Yoshida Y."/>
            <person name="Ohtoshi R."/>
            <person name="Malay A.D."/>
            <person name="Moran D.A.P."/>
            <person name="Tomita M."/>
            <person name="Numata K."/>
            <person name="Arakawa K."/>
        </authorList>
    </citation>
    <scope>NUCLEOTIDE SEQUENCE</scope>
</reference>
<keyword evidence="11" id="KW-1071">Ligand-gated ion channel</keyword>
<keyword evidence="9" id="KW-0675">Receptor</keyword>
<feature type="domain" description="Ionotropic glutamate receptor L-glutamate and glycine-binding" evidence="14">
    <location>
        <begin position="22"/>
        <end position="77"/>
    </location>
</feature>
<dbReference type="AlphaFoldDB" id="A0A8X6K9V6"/>
<dbReference type="OrthoDB" id="6422313at2759"/>
<evidence type="ECO:0000256" key="11">
    <source>
        <dbReference type="ARBA" id="ARBA00023286"/>
    </source>
</evidence>
<evidence type="ECO:0000256" key="2">
    <source>
        <dbReference type="ARBA" id="ARBA00008685"/>
    </source>
</evidence>
<feature type="transmembrane region" description="Helical" evidence="13">
    <location>
        <begin position="187"/>
        <end position="210"/>
    </location>
</feature>
<keyword evidence="6 13" id="KW-1133">Transmembrane helix</keyword>
<dbReference type="Gene3D" id="1.10.287.70">
    <property type="match status" value="1"/>
</dbReference>
<dbReference type="Pfam" id="PF10613">
    <property type="entry name" value="Lig_chan-Glu_bd"/>
    <property type="match status" value="1"/>
</dbReference>
<keyword evidence="5 13" id="KW-0812">Transmembrane</keyword>
<evidence type="ECO:0000256" key="6">
    <source>
        <dbReference type="ARBA" id="ARBA00022989"/>
    </source>
</evidence>
<keyword evidence="4" id="KW-1003">Cell membrane</keyword>
<organism evidence="15 16">
    <name type="scientific">Trichonephila clavata</name>
    <name type="common">Joro spider</name>
    <name type="synonym">Nephila clavata</name>
    <dbReference type="NCBI Taxonomy" id="2740835"/>
    <lineage>
        <taxon>Eukaryota</taxon>
        <taxon>Metazoa</taxon>
        <taxon>Ecdysozoa</taxon>
        <taxon>Arthropoda</taxon>
        <taxon>Chelicerata</taxon>
        <taxon>Arachnida</taxon>
        <taxon>Araneae</taxon>
        <taxon>Araneomorphae</taxon>
        <taxon>Entelegynae</taxon>
        <taxon>Araneoidea</taxon>
        <taxon>Nephilidae</taxon>
        <taxon>Trichonephila</taxon>
    </lineage>
</organism>
<dbReference type="InterPro" id="IPR001320">
    <property type="entry name" value="Iontro_rcpt_C"/>
</dbReference>